<organism evidence="1 2">
    <name type="scientific">Aspergillus carbonarius (strain ITEM 5010)</name>
    <dbReference type="NCBI Taxonomy" id="602072"/>
    <lineage>
        <taxon>Eukaryota</taxon>
        <taxon>Fungi</taxon>
        <taxon>Dikarya</taxon>
        <taxon>Ascomycota</taxon>
        <taxon>Pezizomycotina</taxon>
        <taxon>Eurotiomycetes</taxon>
        <taxon>Eurotiomycetidae</taxon>
        <taxon>Eurotiales</taxon>
        <taxon>Aspergillaceae</taxon>
        <taxon>Aspergillus</taxon>
        <taxon>Aspergillus subgen. Circumdati</taxon>
    </lineage>
</organism>
<sequence>MMVISKAVRTLVVFVCILVFVTLWQLPLHRPQSFSPPSFHAHDLTAKVDWSRFAYTQYVTNTDYLCNSVMLFETLHRLGSKAERFMMYPAGFVTTGDSVEAKLLRKARDEYGVKLTPIEVQSRSTADTTWAQSYTKLLAFNQTQYDRVLSLDSDATVLQAMDELFLLPPCPVAIPRAYWLNFDDRVMSSQLMLVQPSAVEFHRIEQCIAAAGSNDYDMEIVNNLYRDSAFILPHRPYNLVTGEFRSKNHTSYLGNPQELWDPVEVLREAKFLHFSDWPVPKPWIQAPETVIAEKQPGCDLDSQTGRHDDCRARDIWLGLYDDFAQRRQRVCGMSVSTKG</sequence>
<name>A0A1R3RPQ1_ASPC5</name>
<gene>
    <name evidence="1" type="ORF">ASPCADRAFT_404984</name>
</gene>
<dbReference type="OrthoDB" id="2014201at2759"/>
<protein>
    <submittedName>
        <fullName evidence="1">Glycosyltransferase family 8 protein</fullName>
    </submittedName>
</protein>
<reference evidence="2" key="1">
    <citation type="journal article" date="2017" name="Genome Biol.">
        <title>Comparative genomics reveals high biological diversity and specific adaptations in the industrially and medically important fungal genus Aspergillus.</title>
        <authorList>
            <person name="de Vries R.P."/>
            <person name="Riley R."/>
            <person name="Wiebenga A."/>
            <person name="Aguilar-Osorio G."/>
            <person name="Amillis S."/>
            <person name="Uchima C.A."/>
            <person name="Anderluh G."/>
            <person name="Asadollahi M."/>
            <person name="Askin M."/>
            <person name="Barry K."/>
            <person name="Battaglia E."/>
            <person name="Bayram O."/>
            <person name="Benocci T."/>
            <person name="Braus-Stromeyer S.A."/>
            <person name="Caldana C."/>
            <person name="Canovas D."/>
            <person name="Cerqueira G.C."/>
            <person name="Chen F."/>
            <person name="Chen W."/>
            <person name="Choi C."/>
            <person name="Clum A."/>
            <person name="Dos Santos R.A."/>
            <person name="Damasio A.R."/>
            <person name="Diallinas G."/>
            <person name="Emri T."/>
            <person name="Fekete E."/>
            <person name="Flipphi M."/>
            <person name="Freyberg S."/>
            <person name="Gallo A."/>
            <person name="Gournas C."/>
            <person name="Habgood R."/>
            <person name="Hainaut M."/>
            <person name="Harispe M.L."/>
            <person name="Henrissat B."/>
            <person name="Hilden K.S."/>
            <person name="Hope R."/>
            <person name="Hossain A."/>
            <person name="Karabika E."/>
            <person name="Karaffa L."/>
            <person name="Karanyi Z."/>
            <person name="Krasevec N."/>
            <person name="Kuo A."/>
            <person name="Kusch H."/>
            <person name="LaButti K."/>
            <person name="Lagendijk E.L."/>
            <person name="Lapidus A."/>
            <person name="Levasseur A."/>
            <person name="Lindquist E."/>
            <person name="Lipzen A."/>
            <person name="Logrieco A.F."/>
            <person name="MacCabe A."/>
            <person name="Maekelae M.R."/>
            <person name="Malavazi I."/>
            <person name="Melin P."/>
            <person name="Meyer V."/>
            <person name="Mielnichuk N."/>
            <person name="Miskei M."/>
            <person name="Molnar A.P."/>
            <person name="Mule G."/>
            <person name="Ngan C.Y."/>
            <person name="Orejas M."/>
            <person name="Orosz E."/>
            <person name="Ouedraogo J.P."/>
            <person name="Overkamp K.M."/>
            <person name="Park H.-S."/>
            <person name="Perrone G."/>
            <person name="Piumi F."/>
            <person name="Punt P.J."/>
            <person name="Ram A.F."/>
            <person name="Ramon A."/>
            <person name="Rauscher S."/>
            <person name="Record E."/>
            <person name="Riano-Pachon D.M."/>
            <person name="Robert V."/>
            <person name="Roehrig J."/>
            <person name="Ruller R."/>
            <person name="Salamov A."/>
            <person name="Salih N.S."/>
            <person name="Samson R.A."/>
            <person name="Sandor E."/>
            <person name="Sanguinetti M."/>
            <person name="Schuetze T."/>
            <person name="Sepcic K."/>
            <person name="Shelest E."/>
            <person name="Sherlock G."/>
            <person name="Sophianopoulou V."/>
            <person name="Squina F.M."/>
            <person name="Sun H."/>
            <person name="Susca A."/>
            <person name="Todd R.B."/>
            <person name="Tsang A."/>
            <person name="Unkles S.E."/>
            <person name="van de Wiele N."/>
            <person name="van Rossen-Uffink D."/>
            <person name="Oliveira J.V."/>
            <person name="Vesth T.C."/>
            <person name="Visser J."/>
            <person name="Yu J.-H."/>
            <person name="Zhou M."/>
            <person name="Andersen M.R."/>
            <person name="Archer D.B."/>
            <person name="Baker S.E."/>
            <person name="Benoit I."/>
            <person name="Brakhage A.A."/>
            <person name="Braus G.H."/>
            <person name="Fischer R."/>
            <person name="Frisvad J.C."/>
            <person name="Goldman G.H."/>
            <person name="Houbraken J."/>
            <person name="Oakley B."/>
            <person name="Pocsi I."/>
            <person name="Scazzocchio C."/>
            <person name="Seiboth B."/>
            <person name="vanKuyk P.A."/>
            <person name="Wortman J."/>
            <person name="Dyer P.S."/>
            <person name="Grigoriev I.V."/>
        </authorList>
    </citation>
    <scope>NUCLEOTIDE SEQUENCE [LARGE SCALE GENOMIC DNA]</scope>
    <source>
        <strain evidence="2">ITEM 5010</strain>
    </source>
</reference>
<dbReference type="AlphaFoldDB" id="A0A1R3RPQ1"/>
<dbReference type="STRING" id="602072.A0A1R3RPQ1"/>
<keyword evidence="1" id="KW-0808">Transferase</keyword>
<dbReference type="InterPro" id="IPR029044">
    <property type="entry name" value="Nucleotide-diphossugar_trans"/>
</dbReference>
<keyword evidence="2" id="KW-1185">Reference proteome</keyword>
<dbReference type="EMBL" id="KV907498">
    <property type="protein sequence ID" value="OOF96461.1"/>
    <property type="molecule type" value="Genomic_DNA"/>
</dbReference>
<dbReference type="VEuPathDB" id="FungiDB:ASPCADRAFT_404984"/>
<dbReference type="InterPro" id="IPR050587">
    <property type="entry name" value="GNT1/Glycosyltrans_8"/>
</dbReference>
<dbReference type="OMA" id="AFNQTDY"/>
<evidence type="ECO:0000313" key="1">
    <source>
        <dbReference type="EMBL" id="OOF96461.1"/>
    </source>
</evidence>
<dbReference type="PANTHER" id="PTHR11183">
    <property type="entry name" value="GLYCOGENIN SUBFAMILY MEMBER"/>
    <property type="match status" value="1"/>
</dbReference>
<dbReference type="GO" id="GO:0016740">
    <property type="term" value="F:transferase activity"/>
    <property type="evidence" value="ECO:0007669"/>
    <property type="project" value="UniProtKB-KW"/>
</dbReference>
<dbReference type="SUPFAM" id="SSF53448">
    <property type="entry name" value="Nucleotide-diphospho-sugar transferases"/>
    <property type="match status" value="1"/>
</dbReference>
<proteinExistence type="predicted"/>
<dbReference type="Gene3D" id="3.90.550.10">
    <property type="entry name" value="Spore Coat Polysaccharide Biosynthesis Protein SpsA, Chain A"/>
    <property type="match status" value="1"/>
</dbReference>
<dbReference type="Proteomes" id="UP000188318">
    <property type="component" value="Unassembled WGS sequence"/>
</dbReference>
<evidence type="ECO:0000313" key="2">
    <source>
        <dbReference type="Proteomes" id="UP000188318"/>
    </source>
</evidence>
<accession>A0A1R3RPQ1</accession>